<name>A0A2P5FR37_TREOI</name>
<organism evidence="2 3">
    <name type="scientific">Trema orientale</name>
    <name type="common">Charcoal tree</name>
    <name type="synonym">Celtis orientalis</name>
    <dbReference type="NCBI Taxonomy" id="63057"/>
    <lineage>
        <taxon>Eukaryota</taxon>
        <taxon>Viridiplantae</taxon>
        <taxon>Streptophyta</taxon>
        <taxon>Embryophyta</taxon>
        <taxon>Tracheophyta</taxon>
        <taxon>Spermatophyta</taxon>
        <taxon>Magnoliopsida</taxon>
        <taxon>eudicotyledons</taxon>
        <taxon>Gunneridae</taxon>
        <taxon>Pentapetalae</taxon>
        <taxon>rosids</taxon>
        <taxon>fabids</taxon>
        <taxon>Rosales</taxon>
        <taxon>Cannabaceae</taxon>
        <taxon>Trema</taxon>
    </lineage>
</organism>
<dbReference type="InParanoid" id="A0A2P5FR37"/>
<sequence length="93" mass="10479">MANHISPRHLEGLPIASRNNGNSVSVPPERTKNTLSTATWQRLIDTAPNHLERQNQTNLIPDLPDPRMSRKQSNECMPRGIRVHISFSGRFGI</sequence>
<evidence type="ECO:0000313" key="2">
    <source>
        <dbReference type="EMBL" id="POO00267.1"/>
    </source>
</evidence>
<gene>
    <name evidence="2" type="ORF">TorRG33x02_040450</name>
</gene>
<proteinExistence type="predicted"/>
<protein>
    <submittedName>
        <fullName evidence="2">Uncharacterized protein</fullName>
    </submittedName>
</protein>
<keyword evidence="3" id="KW-1185">Reference proteome</keyword>
<dbReference type="AlphaFoldDB" id="A0A2P5FR37"/>
<feature type="region of interest" description="Disordered" evidence="1">
    <location>
        <begin position="52"/>
        <end position="77"/>
    </location>
</feature>
<feature type="region of interest" description="Disordered" evidence="1">
    <location>
        <begin position="1"/>
        <end position="35"/>
    </location>
</feature>
<reference evidence="3" key="1">
    <citation type="submission" date="2016-06" db="EMBL/GenBank/DDBJ databases">
        <title>Parallel loss of symbiosis genes in relatives of nitrogen-fixing non-legume Parasponia.</title>
        <authorList>
            <person name="Van Velzen R."/>
            <person name="Holmer R."/>
            <person name="Bu F."/>
            <person name="Rutten L."/>
            <person name="Van Zeijl A."/>
            <person name="Liu W."/>
            <person name="Santuari L."/>
            <person name="Cao Q."/>
            <person name="Sharma T."/>
            <person name="Shen D."/>
            <person name="Roswanjaya Y."/>
            <person name="Wardhani T."/>
            <person name="Kalhor M.S."/>
            <person name="Jansen J."/>
            <person name="Van den Hoogen J."/>
            <person name="Gungor B."/>
            <person name="Hartog M."/>
            <person name="Hontelez J."/>
            <person name="Verver J."/>
            <person name="Yang W.-C."/>
            <person name="Schijlen E."/>
            <person name="Repin R."/>
            <person name="Schilthuizen M."/>
            <person name="Schranz E."/>
            <person name="Heidstra R."/>
            <person name="Miyata K."/>
            <person name="Fedorova E."/>
            <person name="Kohlen W."/>
            <person name="Bisseling T."/>
            <person name="Smit S."/>
            <person name="Geurts R."/>
        </authorList>
    </citation>
    <scope>NUCLEOTIDE SEQUENCE [LARGE SCALE GENOMIC DNA]</scope>
    <source>
        <strain evidence="3">cv. RG33-2</strain>
    </source>
</reference>
<comment type="caution">
    <text evidence="2">The sequence shown here is derived from an EMBL/GenBank/DDBJ whole genome shotgun (WGS) entry which is preliminary data.</text>
</comment>
<accession>A0A2P5FR37</accession>
<evidence type="ECO:0000313" key="3">
    <source>
        <dbReference type="Proteomes" id="UP000237000"/>
    </source>
</evidence>
<evidence type="ECO:0000256" key="1">
    <source>
        <dbReference type="SAM" id="MobiDB-lite"/>
    </source>
</evidence>
<dbReference type="Proteomes" id="UP000237000">
    <property type="component" value="Unassembled WGS sequence"/>
</dbReference>
<dbReference type="EMBL" id="JXTC01000014">
    <property type="protein sequence ID" value="POO00267.1"/>
    <property type="molecule type" value="Genomic_DNA"/>
</dbReference>